<keyword evidence="8 15" id="KW-0479">Metal-binding</keyword>
<sequence>MQKVIFLVDMNAFFISCEAIRHPEIVDKPAAVAGDPKNRRGIILTANYRAREFGVKTTMILREALKLCPNLLIIPPDKDFYKQKSCQVMDILSSYSPVIEQNSIDEAWIDMTGCERIFGKPMESAELISYHIKNKLGLGCSIGISENKFLSKMASEMKKPLGITELWRKDIEFKLWPMSIQSMYGIGKQTSQKLQGMGISTIGELALFNRTYLIKRLGKVGEKIHHLANGIDDSNLKPRLQNDVKSIGKSITVPHDIFNMEDAKIILMQLSDEVGMAARKYKKKGHTVQISIKYSNFKSITRQTTVVPTCLSKEIYSAGIQLLEKSWDGQLPIRLLGISISGFVDNWRIRQISMFDTIKKDCGKDHLDKDNKIEDVIDVIRQKYGPSIISRAALIKNKKNRG</sequence>
<evidence type="ECO:0000256" key="14">
    <source>
        <dbReference type="ARBA" id="ARBA00049244"/>
    </source>
</evidence>
<comment type="subunit">
    <text evidence="15">Monomer.</text>
</comment>
<comment type="similarity">
    <text evidence="2 15">Belongs to the DNA polymerase type-Y family.</text>
</comment>
<comment type="function">
    <text evidence="15">Poorly processive, error-prone DNA polymerase involved in untargeted mutagenesis. Copies undamaged DNA at stalled replication forks, which arise in vivo from mismatched or misaligned primer ends. These misaligned primers can be extended by PolIV. Exhibits no 3'-5' exonuclease (proofreading) activity. May be involved in translesional synthesis, in conjunction with the beta clamp from PolIII.</text>
</comment>
<evidence type="ECO:0000256" key="12">
    <source>
        <dbReference type="ARBA" id="ARBA00023125"/>
    </source>
</evidence>
<keyword evidence="5 15" id="KW-0808">Transferase</keyword>
<dbReference type="RefSeq" id="WP_369704434.1">
    <property type="nucleotide sequence ID" value="NZ_JBGEWD010000008.1"/>
</dbReference>
<evidence type="ECO:0000256" key="2">
    <source>
        <dbReference type="ARBA" id="ARBA00010945"/>
    </source>
</evidence>
<accession>A0ABV4BP46</accession>
<dbReference type="SUPFAM" id="SSF100879">
    <property type="entry name" value="Lesion bypass DNA polymerase (Y-family), little finger domain"/>
    <property type="match status" value="1"/>
</dbReference>
<dbReference type="EC" id="2.7.7.7" evidence="15"/>
<keyword evidence="6 15" id="KW-0548">Nucleotidyltransferase</keyword>
<comment type="caution">
    <text evidence="17">The sequence shown here is derived from an EMBL/GenBank/DDBJ whole genome shotgun (WGS) entry which is preliminary data.</text>
</comment>
<dbReference type="GO" id="GO:0003887">
    <property type="term" value="F:DNA-directed DNA polymerase activity"/>
    <property type="evidence" value="ECO:0007669"/>
    <property type="project" value="UniProtKB-EC"/>
</dbReference>
<evidence type="ECO:0000256" key="5">
    <source>
        <dbReference type="ARBA" id="ARBA00022679"/>
    </source>
</evidence>
<evidence type="ECO:0000259" key="16">
    <source>
        <dbReference type="PROSITE" id="PS50173"/>
    </source>
</evidence>
<evidence type="ECO:0000256" key="15">
    <source>
        <dbReference type="HAMAP-Rule" id="MF_01113"/>
    </source>
</evidence>
<evidence type="ECO:0000313" key="18">
    <source>
        <dbReference type="Proteomes" id="UP001564657"/>
    </source>
</evidence>
<protein>
    <recommendedName>
        <fullName evidence="15">DNA polymerase IV</fullName>
        <shortName evidence="15">Pol IV</shortName>
        <ecNumber evidence="15">2.7.7.7</ecNumber>
    </recommendedName>
</protein>
<comment type="subcellular location">
    <subcellularLocation>
        <location evidence="1 15">Cytoplasm</location>
    </subcellularLocation>
</comment>
<feature type="binding site" evidence="15">
    <location>
        <position position="105"/>
    </location>
    <ligand>
        <name>Mg(2+)</name>
        <dbReference type="ChEBI" id="CHEBI:18420"/>
    </ligand>
</feature>
<dbReference type="HAMAP" id="MF_01113">
    <property type="entry name" value="DNApol_IV"/>
    <property type="match status" value="1"/>
</dbReference>
<evidence type="ECO:0000256" key="7">
    <source>
        <dbReference type="ARBA" id="ARBA00022705"/>
    </source>
</evidence>
<keyword evidence="11 15" id="KW-0239">DNA-directed DNA polymerase</keyword>
<dbReference type="Pfam" id="PF21999">
    <property type="entry name" value="IMS_HHH_1"/>
    <property type="match status" value="1"/>
</dbReference>
<keyword evidence="18" id="KW-1185">Reference proteome</keyword>
<evidence type="ECO:0000256" key="1">
    <source>
        <dbReference type="ARBA" id="ARBA00004496"/>
    </source>
</evidence>
<keyword evidence="12 15" id="KW-0238">DNA-binding</keyword>
<evidence type="ECO:0000256" key="13">
    <source>
        <dbReference type="ARBA" id="ARBA00023204"/>
    </source>
</evidence>
<dbReference type="Pfam" id="PF00817">
    <property type="entry name" value="IMS"/>
    <property type="match status" value="1"/>
</dbReference>
<dbReference type="InterPro" id="IPR001126">
    <property type="entry name" value="UmuC"/>
</dbReference>
<feature type="binding site" evidence="15">
    <location>
        <position position="9"/>
    </location>
    <ligand>
        <name>Mg(2+)</name>
        <dbReference type="ChEBI" id="CHEBI:18420"/>
    </ligand>
</feature>
<dbReference type="NCBIfam" id="NF002677">
    <property type="entry name" value="PRK02406.1"/>
    <property type="match status" value="1"/>
</dbReference>
<keyword evidence="7 15" id="KW-0235">DNA replication</keyword>
<dbReference type="InterPro" id="IPR043502">
    <property type="entry name" value="DNA/RNA_pol_sf"/>
</dbReference>
<evidence type="ECO:0000256" key="3">
    <source>
        <dbReference type="ARBA" id="ARBA00022457"/>
    </source>
</evidence>
<dbReference type="PANTHER" id="PTHR11076:SF35">
    <property type="entry name" value="DNA REPAIR PROTEIN HOMOLOG YOBH"/>
    <property type="match status" value="1"/>
</dbReference>
<evidence type="ECO:0000313" key="17">
    <source>
        <dbReference type="EMBL" id="MEY8000548.1"/>
    </source>
</evidence>
<evidence type="ECO:0000256" key="10">
    <source>
        <dbReference type="ARBA" id="ARBA00022842"/>
    </source>
</evidence>
<dbReference type="PROSITE" id="PS50173">
    <property type="entry name" value="UMUC"/>
    <property type="match status" value="1"/>
</dbReference>
<dbReference type="InterPro" id="IPR022880">
    <property type="entry name" value="DNApol_IV"/>
</dbReference>
<feature type="domain" description="UmuC" evidence="16">
    <location>
        <begin position="5"/>
        <end position="187"/>
    </location>
</feature>
<feature type="site" description="Substrate discrimination" evidence="15">
    <location>
        <position position="14"/>
    </location>
</feature>
<keyword evidence="4 15" id="KW-0963">Cytoplasm</keyword>
<feature type="active site" evidence="15">
    <location>
        <position position="106"/>
    </location>
</feature>
<dbReference type="Gene3D" id="3.30.70.270">
    <property type="match status" value="1"/>
</dbReference>
<keyword evidence="3 15" id="KW-0515">Mutator protein</keyword>
<dbReference type="Pfam" id="PF11799">
    <property type="entry name" value="IMS_C"/>
    <property type="match status" value="1"/>
</dbReference>
<evidence type="ECO:0000256" key="6">
    <source>
        <dbReference type="ARBA" id="ARBA00022695"/>
    </source>
</evidence>
<dbReference type="Gene3D" id="1.10.150.20">
    <property type="entry name" value="5' to 3' exonuclease, C-terminal subdomain"/>
    <property type="match status" value="1"/>
</dbReference>
<dbReference type="InterPro" id="IPR050116">
    <property type="entry name" value="DNA_polymerase-Y"/>
</dbReference>
<dbReference type="InterPro" id="IPR036775">
    <property type="entry name" value="DNA_pol_Y-fam_lit_finger_sf"/>
</dbReference>
<dbReference type="InterPro" id="IPR017961">
    <property type="entry name" value="DNA_pol_Y-fam_little_finger"/>
</dbReference>
<dbReference type="InterPro" id="IPR043128">
    <property type="entry name" value="Rev_trsase/Diguanyl_cyclase"/>
</dbReference>
<name>A0ABV4BP46_9CLOT</name>
<organism evidence="17 18">
    <name type="scientific">Clostridium moutaii</name>
    <dbReference type="NCBI Taxonomy" id="3240932"/>
    <lineage>
        <taxon>Bacteria</taxon>
        <taxon>Bacillati</taxon>
        <taxon>Bacillota</taxon>
        <taxon>Clostridia</taxon>
        <taxon>Eubacteriales</taxon>
        <taxon>Clostridiaceae</taxon>
        <taxon>Clostridium</taxon>
    </lineage>
</organism>
<keyword evidence="13 15" id="KW-0234">DNA repair</keyword>
<evidence type="ECO:0000256" key="8">
    <source>
        <dbReference type="ARBA" id="ARBA00022723"/>
    </source>
</evidence>
<dbReference type="PANTHER" id="PTHR11076">
    <property type="entry name" value="DNA REPAIR POLYMERASE UMUC / TRANSFERASE FAMILY MEMBER"/>
    <property type="match status" value="1"/>
</dbReference>
<dbReference type="Gene3D" id="3.40.1170.60">
    <property type="match status" value="1"/>
</dbReference>
<dbReference type="CDD" id="cd03586">
    <property type="entry name" value="PolY_Pol_IV_kappa"/>
    <property type="match status" value="1"/>
</dbReference>
<keyword evidence="10 15" id="KW-0460">Magnesium</keyword>
<evidence type="ECO:0000256" key="11">
    <source>
        <dbReference type="ARBA" id="ARBA00022932"/>
    </source>
</evidence>
<gene>
    <name evidence="15 17" type="primary">dinB</name>
    <name evidence="17" type="ORF">AB8U03_10135</name>
</gene>
<evidence type="ECO:0000256" key="4">
    <source>
        <dbReference type="ARBA" id="ARBA00022490"/>
    </source>
</evidence>
<dbReference type="Proteomes" id="UP001564657">
    <property type="component" value="Unassembled WGS sequence"/>
</dbReference>
<dbReference type="InterPro" id="IPR053848">
    <property type="entry name" value="IMS_HHH_1"/>
</dbReference>
<comment type="cofactor">
    <cofactor evidence="15">
        <name>Mg(2+)</name>
        <dbReference type="ChEBI" id="CHEBI:18420"/>
    </cofactor>
    <text evidence="15">Binds 2 magnesium ions per subunit.</text>
</comment>
<dbReference type="SUPFAM" id="SSF56672">
    <property type="entry name" value="DNA/RNA polymerases"/>
    <property type="match status" value="1"/>
</dbReference>
<dbReference type="Gene3D" id="3.30.1490.100">
    <property type="entry name" value="DNA polymerase, Y-family, little finger domain"/>
    <property type="match status" value="1"/>
</dbReference>
<keyword evidence="9 15" id="KW-0227">DNA damage</keyword>
<evidence type="ECO:0000256" key="9">
    <source>
        <dbReference type="ARBA" id="ARBA00022763"/>
    </source>
</evidence>
<comment type="catalytic activity">
    <reaction evidence="14 15">
        <text>DNA(n) + a 2'-deoxyribonucleoside 5'-triphosphate = DNA(n+1) + diphosphate</text>
        <dbReference type="Rhea" id="RHEA:22508"/>
        <dbReference type="Rhea" id="RHEA-COMP:17339"/>
        <dbReference type="Rhea" id="RHEA-COMP:17340"/>
        <dbReference type="ChEBI" id="CHEBI:33019"/>
        <dbReference type="ChEBI" id="CHEBI:61560"/>
        <dbReference type="ChEBI" id="CHEBI:173112"/>
        <dbReference type="EC" id="2.7.7.7"/>
    </reaction>
</comment>
<proteinExistence type="inferred from homology"/>
<dbReference type="EMBL" id="JBGEWD010000008">
    <property type="protein sequence ID" value="MEY8000548.1"/>
    <property type="molecule type" value="Genomic_DNA"/>
</dbReference>
<reference evidence="17 18" key="1">
    <citation type="submission" date="2024-08" db="EMBL/GenBank/DDBJ databases">
        <title>Clostridium lapicellarii sp. nov., and Clostridium renhuaiense sp. nov., two species isolated from the mud in a fermentation cellar used for producing sauce-flavour Chinese liquors.</title>
        <authorList>
            <person name="Yang F."/>
            <person name="Wang H."/>
            <person name="Chen L.Q."/>
            <person name="Zhou N."/>
            <person name="Lu J.J."/>
            <person name="Pu X.X."/>
            <person name="Wan B."/>
            <person name="Wang L."/>
            <person name="Liu S.J."/>
        </authorList>
    </citation>
    <scope>NUCLEOTIDE SEQUENCE [LARGE SCALE GENOMIC DNA]</scope>
    <source>
        <strain evidence="17 18">MT-5</strain>
    </source>
</reference>